<keyword evidence="5" id="KW-0598">Phosphotransferase system</keyword>
<reference evidence="7 8" key="1">
    <citation type="submission" date="2016-09" db="EMBL/GenBank/DDBJ databases">
        <title>Complete genome sequence of microbes from the polar regions.</title>
        <authorList>
            <person name="Liao L."/>
            <person name="Chen B."/>
        </authorList>
    </citation>
    <scope>NUCLEOTIDE SEQUENCE [LARGE SCALE GENOMIC DNA]</scope>
    <source>
        <strain evidence="7 8">ZS314</strain>
    </source>
</reference>
<evidence type="ECO:0000259" key="6">
    <source>
        <dbReference type="PROSITE" id="PS51350"/>
    </source>
</evidence>
<dbReference type="CDD" id="cd00367">
    <property type="entry name" value="PTS-HPr_like"/>
    <property type="match status" value="1"/>
</dbReference>
<protein>
    <recommendedName>
        <fullName evidence="3">Phosphocarrier protein HPr</fullName>
    </recommendedName>
</protein>
<name>A0A7L5AFS1_9MICO</name>
<keyword evidence="4" id="KW-0963">Cytoplasm</keyword>
<evidence type="ECO:0000256" key="5">
    <source>
        <dbReference type="ARBA" id="ARBA00022683"/>
    </source>
</evidence>
<feature type="domain" description="HPr" evidence="6">
    <location>
        <begin position="1"/>
        <end position="88"/>
    </location>
</feature>
<comment type="function">
    <text evidence="1">General (non sugar-specific) component of the phosphoenolpyruvate-dependent sugar phosphotransferase system (sugar PTS). This major carbohydrate active-transport system catalyzes the phosphorylation of incoming sugar substrates concomitantly with their translocation across the cell membrane. The phosphoryl group from phosphoenolpyruvate (PEP) is transferred to the phosphoryl carrier protein HPr by enzyme I. Phospho-HPr then transfers it to the PTS EIIA domain.</text>
</comment>
<dbReference type="InterPro" id="IPR000032">
    <property type="entry name" value="HPr-like"/>
</dbReference>
<dbReference type="NCBIfam" id="TIGR01003">
    <property type="entry name" value="PTS_HPr_family"/>
    <property type="match status" value="1"/>
</dbReference>
<dbReference type="AlphaFoldDB" id="A0A7L5AFS1"/>
<dbReference type="InterPro" id="IPR035895">
    <property type="entry name" value="HPr-like_sf"/>
</dbReference>
<dbReference type="InterPro" id="IPR050399">
    <property type="entry name" value="HPr"/>
</dbReference>
<dbReference type="RefSeq" id="WP_161885422.1">
    <property type="nucleotide sequence ID" value="NZ_CP017146.1"/>
</dbReference>
<dbReference type="GO" id="GO:0016740">
    <property type="term" value="F:transferase activity"/>
    <property type="evidence" value="ECO:0007669"/>
    <property type="project" value="UniProtKB-KW"/>
</dbReference>
<evidence type="ECO:0000256" key="1">
    <source>
        <dbReference type="ARBA" id="ARBA00003681"/>
    </source>
</evidence>
<dbReference type="EMBL" id="CP017146">
    <property type="protein sequence ID" value="QHO69057.1"/>
    <property type="molecule type" value="Genomic_DNA"/>
</dbReference>
<evidence type="ECO:0000313" key="7">
    <source>
        <dbReference type="EMBL" id="QHO69057.1"/>
    </source>
</evidence>
<organism evidence="7 8">
    <name type="scientific">Marisediminicola antarctica</name>
    <dbReference type="NCBI Taxonomy" id="674079"/>
    <lineage>
        <taxon>Bacteria</taxon>
        <taxon>Bacillati</taxon>
        <taxon>Actinomycetota</taxon>
        <taxon>Actinomycetes</taxon>
        <taxon>Micrococcales</taxon>
        <taxon>Microbacteriaceae</taxon>
        <taxon>Marisediminicola</taxon>
    </lineage>
</organism>
<evidence type="ECO:0000313" key="8">
    <source>
        <dbReference type="Proteomes" id="UP000464507"/>
    </source>
</evidence>
<comment type="subcellular location">
    <subcellularLocation>
        <location evidence="2">Cytoplasm</location>
    </subcellularLocation>
</comment>
<dbReference type="InterPro" id="IPR001020">
    <property type="entry name" value="PTS_HPr_His_P_site"/>
</dbReference>
<evidence type="ECO:0000256" key="2">
    <source>
        <dbReference type="ARBA" id="ARBA00004496"/>
    </source>
</evidence>
<dbReference type="Gene3D" id="3.30.1340.10">
    <property type="entry name" value="HPr-like"/>
    <property type="match status" value="1"/>
</dbReference>
<accession>A0A7L5AFS1</accession>
<dbReference type="GO" id="GO:0009401">
    <property type="term" value="P:phosphoenolpyruvate-dependent sugar phosphotransferase system"/>
    <property type="evidence" value="ECO:0007669"/>
    <property type="project" value="UniProtKB-KW"/>
</dbReference>
<keyword evidence="7" id="KW-0808">Transferase</keyword>
<dbReference type="PROSITE" id="PS00369">
    <property type="entry name" value="PTS_HPR_HIS"/>
    <property type="match status" value="1"/>
</dbReference>
<evidence type="ECO:0000256" key="4">
    <source>
        <dbReference type="ARBA" id="ARBA00022490"/>
    </source>
</evidence>
<proteinExistence type="predicted"/>
<dbReference type="PROSITE" id="PS51350">
    <property type="entry name" value="PTS_HPR_DOM"/>
    <property type="match status" value="1"/>
</dbReference>
<dbReference type="PRINTS" id="PR00107">
    <property type="entry name" value="PHOSPHOCPHPR"/>
</dbReference>
<dbReference type="SUPFAM" id="SSF55594">
    <property type="entry name" value="HPr-like"/>
    <property type="match status" value="1"/>
</dbReference>
<evidence type="ECO:0000256" key="3">
    <source>
        <dbReference type="ARBA" id="ARBA00020422"/>
    </source>
</evidence>
<gene>
    <name evidence="7" type="ORF">BHD05_04765</name>
</gene>
<dbReference type="PANTHER" id="PTHR33705:SF2">
    <property type="entry name" value="PHOSPHOCARRIER PROTEIN NPR"/>
    <property type="match status" value="1"/>
</dbReference>
<keyword evidence="8" id="KW-1185">Reference proteome</keyword>
<dbReference type="Pfam" id="PF00381">
    <property type="entry name" value="PTS-HPr"/>
    <property type="match status" value="1"/>
</dbReference>
<dbReference type="GO" id="GO:0005737">
    <property type="term" value="C:cytoplasm"/>
    <property type="evidence" value="ECO:0007669"/>
    <property type="project" value="UniProtKB-SubCell"/>
</dbReference>
<dbReference type="PANTHER" id="PTHR33705">
    <property type="entry name" value="PHOSPHOCARRIER PROTEIN HPR"/>
    <property type="match status" value="1"/>
</dbReference>
<dbReference type="KEGG" id="mant:BHD05_04765"/>
<dbReference type="Proteomes" id="UP000464507">
    <property type="component" value="Chromosome"/>
</dbReference>
<sequence>MAEQSVIIASAHGLHARPASLFTQAASKSGVAVQIVKAGKSVNAASILGVISLGIEHNDEVTLTAEGDGAEVAIAELAALLATDHDAA</sequence>
<dbReference type="OrthoDB" id="9809047at2"/>